<dbReference type="AlphaFoldDB" id="A0A7R9D1B0"/>
<protein>
    <recommendedName>
        <fullName evidence="2">MULE transposase domain-containing protein</fullName>
    </recommendedName>
</protein>
<name>A0A7R9D1B0_TIMPO</name>
<proteinExistence type="predicted"/>
<reference evidence="1" key="1">
    <citation type="submission" date="2020-11" db="EMBL/GenBank/DDBJ databases">
        <authorList>
            <person name="Tran Van P."/>
        </authorList>
    </citation>
    <scope>NUCLEOTIDE SEQUENCE</scope>
</reference>
<evidence type="ECO:0000313" key="1">
    <source>
        <dbReference type="EMBL" id="CAD7406262.1"/>
    </source>
</evidence>
<dbReference type="EMBL" id="OD002831">
    <property type="protein sequence ID" value="CAD7406262.1"/>
    <property type="molecule type" value="Genomic_DNA"/>
</dbReference>
<gene>
    <name evidence="1" type="ORF">TPSB3V08_LOCUS5353</name>
</gene>
<evidence type="ECO:0008006" key="2">
    <source>
        <dbReference type="Google" id="ProtNLM"/>
    </source>
</evidence>
<sequence length="613" mass="69775">MPKLNYFNSLLMVKSLIESGITLQHILDKICVSATEENFQRIHMITKKDLENICREFSLHTEKQNTGDATNVDVWVDGMNSLSKEENPVVFYKARGTCDMNNILSIDDFCLVIMTSFQKNMLEKFGTHKICVDCTQPTNAYDFTLTTIMTVDEFGSGFPTAFCVSNRKDSLMWTFFFELLKDKLQMQIKAEIFMSDDNEALYDAWDNVMGKTCQLQENDARSIEQGLDGLLYLFQNAGLTEEITLQPKELSSKRKQEQETLHTTKWIRSNTDQRIPKPSLEESFSTRQHNALHAPCDPNFQHLNSCTPFCPWRSMTSCFVDQHIDLTPGPPTESATSPALVDEVGLPSLPGLDGGDKACIRRPLLSFQIVDFRDTHQAALSPKEQQERINEISRLLLPLLDHIHFLLPNVLHHSLSLVLQLNHFILQPELLLLHIESSCCARLLRTGRLRFESRSGELGSERSRSNSASNSSLYGAGFRMDWKQDDTFDRRPMLAQSQVLCVNNASYYLSVLCAYLRKCGKDGKKRNKKYSHICMKGEQKNIKEKPPSVHPTKIQASPMASNPVYRVPSRHSHQLIVETSPSAIFVTSHLLRSADLMINLIFFRCLVHGSQLR</sequence>
<accession>A0A7R9D1B0</accession>
<organism evidence="1">
    <name type="scientific">Timema poppense</name>
    <name type="common">Walking stick</name>
    <dbReference type="NCBI Taxonomy" id="170557"/>
    <lineage>
        <taxon>Eukaryota</taxon>
        <taxon>Metazoa</taxon>
        <taxon>Ecdysozoa</taxon>
        <taxon>Arthropoda</taxon>
        <taxon>Hexapoda</taxon>
        <taxon>Insecta</taxon>
        <taxon>Pterygota</taxon>
        <taxon>Neoptera</taxon>
        <taxon>Polyneoptera</taxon>
        <taxon>Phasmatodea</taxon>
        <taxon>Timematodea</taxon>
        <taxon>Timematoidea</taxon>
        <taxon>Timematidae</taxon>
        <taxon>Timema</taxon>
    </lineage>
</organism>